<accession>A0ABW3D956</accession>
<sequence>MIIQGNCIEVMPQLEAESFHTCVTSPPYWGLRDYSLTQTYWPEVTYTPMPGLSPMTVPEWTGCLGLEPTPEMFVAHMVKVFREVWRLLRKDGTLWLNFGDSYAGAPRRDEGFNERWHGKHYLSDKQGDTVRQRPKRILPSNLKSKDLVGIPWRVAFALQADGWYLRSDIIWNKPNAMPESVRDRPTKAHEYIFLLSKSEKYYYDKDSIKEPMAESSLARLSQNIEAQQGSYRANGGTKTNGPMKAVGKAYSFSRKVNEGKVPGKPAQHREEREDIKYYGYRNKRSVWNVCTAQFSEAHFATFPEILIEPCILAGAPVGGRVLDPFGGSGTTYKVALENNRECTIIEWNSSYVEIAKRRTAIIQPILNL</sequence>
<dbReference type="InterPro" id="IPR029063">
    <property type="entry name" value="SAM-dependent_MTases_sf"/>
</dbReference>
<name>A0ABW3D956_9BACL</name>
<evidence type="ECO:0000256" key="5">
    <source>
        <dbReference type="ARBA" id="ARBA00022747"/>
    </source>
</evidence>
<comment type="catalytic activity">
    <reaction evidence="7">
        <text>a 2'-deoxycytidine in DNA + S-adenosyl-L-methionine = an N(4)-methyl-2'-deoxycytidine in DNA + S-adenosyl-L-homocysteine + H(+)</text>
        <dbReference type="Rhea" id="RHEA:16857"/>
        <dbReference type="Rhea" id="RHEA-COMP:11369"/>
        <dbReference type="Rhea" id="RHEA-COMP:13674"/>
        <dbReference type="ChEBI" id="CHEBI:15378"/>
        <dbReference type="ChEBI" id="CHEBI:57856"/>
        <dbReference type="ChEBI" id="CHEBI:59789"/>
        <dbReference type="ChEBI" id="CHEBI:85452"/>
        <dbReference type="ChEBI" id="CHEBI:137933"/>
        <dbReference type="EC" id="2.1.1.113"/>
    </reaction>
</comment>
<keyword evidence="3" id="KW-0808">Transferase</keyword>
<evidence type="ECO:0000256" key="6">
    <source>
        <dbReference type="ARBA" id="ARBA00023125"/>
    </source>
</evidence>
<evidence type="ECO:0000256" key="8">
    <source>
        <dbReference type="RuleBase" id="RU362026"/>
    </source>
</evidence>
<reference evidence="11" key="1">
    <citation type="journal article" date="2019" name="Int. J. Syst. Evol. Microbiol.">
        <title>The Global Catalogue of Microorganisms (GCM) 10K type strain sequencing project: providing services to taxonomists for standard genome sequencing and annotation.</title>
        <authorList>
            <consortium name="The Broad Institute Genomics Platform"/>
            <consortium name="The Broad Institute Genome Sequencing Center for Infectious Disease"/>
            <person name="Wu L."/>
            <person name="Ma J."/>
        </authorList>
    </citation>
    <scope>NUCLEOTIDE SEQUENCE [LARGE SCALE GENOMIC DNA]</scope>
    <source>
        <strain evidence="11">CCUG 57263</strain>
    </source>
</reference>
<dbReference type="RefSeq" id="WP_379286921.1">
    <property type="nucleotide sequence ID" value="NZ_JBHTIU010000023.1"/>
</dbReference>
<dbReference type="EC" id="2.1.1.-" evidence="8"/>
<dbReference type="InterPro" id="IPR017985">
    <property type="entry name" value="MeTrfase_CN4_CS"/>
</dbReference>
<comment type="similarity">
    <text evidence="1">Belongs to the N(4)/N(6)-methyltransferase family. N(4) subfamily.</text>
</comment>
<dbReference type="Gene3D" id="3.40.50.150">
    <property type="entry name" value="Vaccinia Virus protein VP39"/>
    <property type="match status" value="1"/>
</dbReference>
<evidence type="ECO:0000256" key="7">
    <source>
        <dbReference type="ARBA" id="ARBA00049120"/>
    </source>
</evidence>
<dbReference type="InterPro" id="IPR002941">
    <property type="entry name" value="DNA_methylase_N4/N6"/>
</dbReference>
<proteinExistence type="inferred from homology"/>
<evidence type="ECO:0000256" key="3">
    <source>
        <dbReference type="ARBA" id="ARBA00022679"/>
    </source>
</evidence>
<feature type="domain" description="DNA methylase N-4/N-6" evidence="9">
    <location>
        <begin position="20"/>
        <end position="356"/>
    </location>
</feature>
<keyword evidence="4" id="KW-0949">S-adenosyl-L-methionine</keyword>
<dbReference type="SUPFAM" id="SSF53335">
    <property type="entry name" value="S-adenosyl-L-methionine-dependent methyltransferases"/>
    <property type="match status" value="1"/>
</dbReference>
<keyword evidence="11" id="KW-1185">Reference proteome</keyword>
<evidence type="ECO:0000313" key="10">
    <source>
        <dbReference type="EMBL" id="MFD0868789.1"/>
    </source>
</evidence>
<dbReference type="Pfam" id="PF01555">
    <property type="entry name" value="N6_N4_Mtase"/>
    <property type="match status" value="1"/>
</dbReference>
<protein>
    <recommendedName>
        <fullName evidence="8">Methyltransferase</fullName>
        <ecNumber evidence="8">2.1.1.-</ecNumber>
    </recommendedName>
</protein>
<evidence type="ECO:0000256" key="2">
    <source>
        <dbReference type="ARBA" id="ARBA00022603"/>
    </source>
</evidence>
<keyword evidence="2" id="KW-0489">Methyltransferase</keyword>
<evidence type="ECO:0000256" key="4">
    <source>
        <dbReference type="ARBA" id="ARBA00022691"/>
    </source>
</evidence>
<comment type="caution">
    <text evidence="10">The sequence shown here is derived from an EMBL/GenBank/DDBJ whole genome shotgun (WGS) entry which is preliminary data.</text>
</comment>
<keyword evidence="6" id="KW-0238">DNA-binding</keyword>
<keyword evidence="5" id="KW-0680">Restriction system</keyword>
<dbReference type="PRINTS" id="PR00508">
    <property type="entry name" value="S21N4MTFRASE"/>
</dbReference>
<gene>
    <name evidence="10" type="ORF">ACFQ03_06475</name>
</gene>
<dbReference type="Proteomes" id="UP001597120">
    <property type="component" value="Unassembled WGS sequence"/>
</dbReference>
<organism evidence="10 11">
    <name type="scientific">Paenibacillus residui</name>
    <dbReference type="NCBI Taxonomy" id="629724"/>
    <lineage>
        <taxon>Bacteria</taxon>
        <taxon>Bacillati</taxon>
        <taxon>Bacillota</taxon>
        <taxon>Bacilli</taxon>
        <taxon>Bacillales</taxon>
        <taxon>Paenibacillaceae</taxon>
        <taxon>Paenibacillus</taxon>
    </lineage>
</organism>
<dbReference type="EMBL" id="JBHTIU010000023">
    <property type="protein sequence ID" value="MFD0868789.1"/>
    <property type="molecule type" value="Genomic_DNA"/>
</dbReference>
<dbReference type="PROSITE" id="PS00093">
    <property type="entry name" value="N4_MTASE"/>
    <property type="match status" value="1"/>
</dbReference>
<evidence type="ECO:0000259" key="9">
    <source>
        <dbReference type="Pfam" id="PF01555"/>
    </source>
</evidence>
<dbReference type="InterPro" id="IPR001091">
    <property type="entry name" value="RM_Methyltransferase"/>
</dbReference>
<evidence type="ECO:0000313" key="11">
    <source>
        <dbReference type="Proteomes" id="UP001597120"/>
    </source>
</evidence>
<evidence type="ECO:0000256" key="1">
    <source>
        <dbReference type="ARBA" id="ARBA00010203"/>
    </source>
</evidence>